<evidence type="ECO:0000313" key="2">
    <source>
        <dbReference type="Proteomes" id="UP000176915"/>
    </source>
</evidence>
<dbReference type="Proteomes" id="UP000176915">
    <property type="component" value="Unassembled WGS sequence"/>
</dbReference>
<evidence type="ECO:0000313" key="1">
    <source>
        <dbReference type="EMBL" id="OGF30417.1"/>
    </source>
</evidence>
<name>A0A1F5SUL4_9BACT</name>
<accession>A0A1F5SUL4</accession>
<organism evidence="1 2">
    <name type="scientific">Candidatus Falkowbacteria bacterium RIFCSPLOWO2_12_FULL_45_13</name>
    <dbReference type="NCBI Taxonomy" id="1797991"/>
    <lineage>
        <taxon>Bacteria</taxon>
        <taxon>Candidatus Falkowiibacteriota</taxon>
    </lineage>
</organism>
<dbReference type="AlphaFoldDB" id="A0A1F5SUL4"/>
<gene>
    <name evidence="1" type="ORF">A3H09_02100</name>
</gene>
<reference evidence="1 2" key="1">
    <citation type="journal article" date="2016" name="Nat. Commun.">
        <title>Thousands of microbial genomes shed light on interconnected biogeochemical processes in an aquifer system.</title>
        <authorList>
            <person name="Anantharaman K."/>
            <person name="Brown C.T."/>
            <person name="Hug L.A."/>
            <person name="Sharon I."/>
            <person name="Castelle C.J."/>
            <person name="Probst A.J."/>
            <person name="Thomas B.C."/>
            <person name="Singh A."/>
            <person name="Wilkins M.J."/>
            <person name="Karaoz U."/>
            <person name="Brodie E.L."/>
            <person name="Williams K.H."/>
            <person name="Hubbard S.S."/>
            <person name="Banfield J.F."/>
        </authorList>
    </citation>
    <scope>NUCLEOTIDE SEQUENCE [LARGE SCALE GENOMIC DNA]</scope>
</reference>
<dbReference type="EMBL" id="MFFY01000052">
    <property type="protein sequence ID" value="OGF30417.1"/>
    <property type="molecule type" value="Genomic_DNA"/>
</dbReference>
<comment type="caution">
    <text evidence="1">The sequence shown here is derived from an EMBL/GenBank/DDBJ whole genome shotgun (WGS) entry which is preliminary data.</text>
</comment>
<protein>
    <submittedName>
        <fullName evidence="1">Uncharacterized protein</fullName>
    </submittedName>
</protein>
<proteinExistence type="predicted"/>
<sequence length="213" mass="25263">MEPIRKKWFIIQRIKDYRDTSADHNDVKYPNDFDRISIAQQHELLKFFEKEKVIKINTSPLDKKGGLIIGNYSLKIFDNKFDIKIKKIEREYKLHSNRENIKQNKCKPEFNSETMTLRWGRLSCILSPDDTIYYLTKIIFNDKLGDLIDIEQVHKKMSAPADSDWYILSKTERQGFINKIRFSIRDLNKKIANNIGIDKAIEFKGKTVRFVIE</sequence>